<reference evidence="2" key="1">
    <citation type="submission" date="2022-10" db="EMBL/GenBank/DDBJ databases">
        <title>The WGS of Solirubrobacter sp. CPCC 204708.</title>
        <authorList>
            <person name="Jiang Z."/>
        </authorList>
    </citation>
    <scope>NUCLEOTIDE SEQUENCE</scope>
    <source>
        <strain evidence="2">CPCC 204708</strain>
    </source>
</reference>
<evidence type="ECO:0000256" key="1">
    <source>
        <dbReference type="SAM" id="Phobius"/>
    </source>
</evidence>
<keyword evidence="3" id="KW-1185">Reference proteome</keyword>
<sequence length="237" mass="25190">MSLKVTAIIGGTVLGAVAVCALILWLLSNGDKAARHASTQFGTALVKTNPTLAPEGAEGYIDGVLGHFGNVASARVIDARNHSVGSGNHSRSYYVADVFLQTANGPTVLELSFDSPSLTYSSERITGIHEVVPRDVRDDALSDAEFVALARAFDRRGGRPATDDVLSGSPVAQPSSVNAVQRAVQPRIKRRVYKHVKKHLPAAPKSTLPPQQRQAMARLKCVQKAKGDIEKLTACAS</sequence>
<keyword evidence="1" id="KW-0812">Transmembrane</keyword>
<name>A0ABT4RQX0_9ACTN</name>
<keyword evidence="1" id="KW-0472">Membrane</keyword>
<accession>A0ABT4RQX0</accession>
<dbReference type="EMBL" id="JAPCID010000045">
    <property type="protein sequence ID" value="MDA0140803.1"/>
    <property type="molecule type" value="Genomic_DNA"/>
</dbReference>
<proteinExistence type="predicted"/>
<organism evidence="2 3">
    <name type="scientific">Solirubrobacter deserti</name>
    <dbReference type="NCBI Taxonomy" id="2282478"/>
    <lineage>
        <taxon>Bacteria</taxon>
        <taxon>Bacillati</taxon>
        <taxon>Actinomycetota</taxon>
        <taxon>Thermoleophilia</taxon>
        <taxon>Solirubrobacterales</taxon>
        <taxon>Solirubrobacteraceae</taxon>
        <taxon>Solirubrobacter</taxon>
    </lineage>
</organism>
<feature type="transmembrane region" description="Helical" evidence="1">
    <location>
        <begin position="6"/>
        <end position="27"/>
    </location>
</feature>
<dbReference type="RefSeq" id="WP_202958210.1">
    <property type="nucleotide sequence ID" value="NZ_JAPCID010000045.1"/>
</dbReference>
<gene>
    <name evidence="2" type="ORF">OJ962_25120</name>
</gene>
<evidence type="ECO:0000313" key="3">
    <source>
        <dbReference type="Proteomes" id="UP001147700"/>
    </source>
</evidence>
<dbReference type="Proteomes" id="UP001147700">
    <property type="component" value="Unassembled WGS sequence"/>
</dbReference>
<evidence type="ECO:0008006" key="4">
    <source>
        <dbReference type="Google" id="ProtNLM"/>
    </source>
</evidence>
<evidence type="ECO:0000313" key="2">
    <source>
        <dbReference type="EMBL" id="MDA0140803.1"/>
    </source>
</evidence>
<keyword evidence="1" id="KW-1133">Transmembrane helix</keyword>
<protein>
    <recommendedName>
        <fullName evidence="4">DUF4230 domain-containing protein</fullName>
    </recommendedName>
</protein>
<comment type="caution">
    <text evidence="2">The sequence shown here is derived from an EMBL/GenBank/DDBJ whole genome shotgun (WGS) entry which is preliminary data.</text>
</comment>